<reference evidence="1 2" key="1">
    <citation type="journal article" date="2024" name="G3 (Bethesda)">
        <title>Genome assembly of Hibiscus sabdariffa L. provides insights into metabolisms of medicinal natural products.</title>
        <authorList>
            <person name="Kim T."/>
        </authorList>
    </citation>
    <scope>NUCLEOTIDE SEQUENCE [LARGE SCALE GENOMIC DNA]</scope>
    <source>
        <strain evidence="1">TK-2024</strain>
        <tissue evidence="1">Old leaves</tissue>
    </source>
</reference>
<dbReference type="CDD" id="cd00590">
    <property type="entry name" value="RRM_SF"/>
    <property type="match status" value="1"/>
</dbReference>
<evidence type="ECO:0008006" key="3">
    <source>
        <dbReference type="Google" id="ProtNLM"/>
    </source>
</evidence>
<dbReference type="SUPFAM" id="SSF54928">
    <property type="entry name" value="RNA-binding domain, RBD"/>
    <property type="match status" value="1"/>
</dbReference>
<protein>
    <recommendedName>
        <fullName evidence="3">RRM domain-containing protein</fullName>
    </recommendedName>
</protein>
<dbReference type="EMBL" id="JBBPBM010000006">
    <property type="protein sequence ID" value="KAK8578835.1"/>
    <property type="molecule type" value="Genomic_DNA"/>
</dbReference>
<evidence type="ECO:0000313" key="1">
    <source>
        <dbReference type="EMBL" id="KAK8578835.1"/>
    </source>
</evidence>
<dbReference type="Proteomes" id="UP001472677">
    <property type="component" value="Unassembled WGS sequence"/>
</dbReference>
<accession>A0ABR2FD90</accession>
<proteinExistence type="predicted"/>
<evidence type="ECO:0000313" key="2">
    <source>
        <dbReference type="Proteomes" id="UP001472677"/>
    </source>
</evidence>
<gene>
    <name evidence="1" type="ORF">V6N12_069179</name>
</gene>
<organism evidence="1 2">
    <name type="scientific">Hibiscus sabdariffa</name>
    <name type="common">roselle</name>
    <dbReference type="NCBI Taxonomy" id="183260"/>
    <lineage>
        <taxon>Eukaryota</taxon>
        <taxon>Viridiplantae</taxon>
        <taxon>Streptophyta</taxon>
        <taxon>Embryophyta</taxon>
        <taxon>Tracheophyta</taxon>
        <taxon>Spermatophyta</taxon>
        <taxon>Magnoliopsida</taxon>
        <taxon>eudicotyledons</taxon>
        <taxon>Gunneridae</taxon>
        <taxon>Pentapetalae</taxon>
        <taxon>rosids</taxon>
        <taxon>malvids</taxon>
        <taxon>Malvales</taxon>
        <taxon>Malvaceae</taxon>
        <taxon>Malvoideae</taxon>
        <taxon>Hibiscus</taxon>
    </lineage>
</organism>
<comment type="caution">
    <text evidence="1">The sequence shown here is derived from an EMBL/GenBank/DDBJ whole genome shotgun (WGS) entry which is preliminary data.</text>
</comment>
<dbReference type="InterPro" id="IPR035979">
    <property type="entry name" value="RBD_domain_sf"/>
</dbReference>
<name>A0ABR2FD90_9ROSI</name>
<keyword evidence="2" id="KW-1185">Reference proteome</keyword>
<sequence>MAPYFTRHAFARFSTFVEAARAIKEGNNRRIDGFYIKVYMGKEKNNFGRSNITASSQRLSPSMRMNDTGLMRKIRKATAVFSRNTKEVIEDPSFNDSCFGNEKNKL</sequence>